<dbReference type="Proteomes" id="UP000199662">
    <property type="component" value="Unassembled WGS sequence"/>
</dbReference>
<dbReference type="Pfam" id="PF10087">
    <property type="entry name" value="DUF2325"/>
    <property type="match status" value="1"/>
</dbReference>
<accession>A0A1H6Z7T9</accession>
<sequence>MLNIMVIGADHLGNIEKNLATYSAAKISHVSGRATLDQKIAIPQTAGLVVILTDCVNHGTARRAKAVAKAQGIPAIFSKRSWCWLEKKLLASGFERQKSEFL</sequence>
<evidence type="ECO:0000313" key="2">
    <source>
        <dbReference type="EMBL" id="SEJ47467.1"/>
    </source>
</evidence>
<evidence type="ECO:0008006" key="4">
    <source>
        <dbReference type="Google" id="ProtNLM"/>
    </source>
</evidence>
<dbReference type="EMBL" id="FNZK01000008">
    <property type="protein sequence ID" value="SEJ47467.1"/>
    <property type="molecule type" value="Genomic_DNA"/>
</dbReference>
<gene>
    <name evidence="2" type="ORF">SAMN05660742_108117</name>
</gene>
<protein>
    <recommendedName>
        <fullName evidence="4">Dihydroorotate dehydrogenase</fullName>
    </recommendedName>
</protein>
<comment type="similarity">
    <text evidence="1">Belongs to the UPF0751 family.</text>
</comment>
<evidence type="ECO:0000256" key="1">
    <source>
        <dbReference type="ARBA" id="ARBA00007189"/>
    </source>
</evidence>
<dbReference type="AlphaFoldDB" id="A0A1H6Z7T9"/>
<dbReference type="STRING" id="84035.SAMN05660742_108117"/>
<proteinExistence type="inferred from homology"/>
<organism evidence="2 3">
    <name type="scientific">Propionispira arboris</name>
    <dbReference type="NCBI Taxonomy" id="84035"/>
    <lineage>
        <taxon>Bacteria</taxon>
        <taxon>Bacillati</taxon>
        <taxon>Bacillota</taxon>
        <taxon>Negativicutes</taxon>
        <taxon>Selenomonadales</taxon>
        <taxon>Selenomonadaceae</taxon>
        <taxon>Propionispira</taxon>
    </lineage>
</organism>
<name>A0A1H6Z7T9_9FIRM</name>
<keyword evidence="3" id="KW-1185">Reference proteome</keyword>
<dbReference type="RefSeq" id="WP_091831246.1">
    <property type="nucleotide sequence ID" value="NZ_FNZK01000008.1"/>
</dbReference>
<evidence type="ECO:0000313" key="3">
    <source>
        <dbReference type="Proteomes" id="UP000199662"/>
    </source>
</evidence>
<reference evidence="2 3" key="1">
    <citation type="submission" date="2016-10" db="EMBL/GenBank/DDBJ databases">
        <authorList>
            <person name="de Groot N.N."/>
        </authorList>
    </citation>
    <scope>NUCLEOTIDE SEQUENCE [LARGE SCALE GENOMIC DNA]</scope>
    <source>
        <strain evidence="2 3">DSM 2179</strain>
    </source>
</reference>
<dbReference type="InterPro" id="IPR016772">
    <property type="entry name" value="UCP020408"/>
</dbReference>